<dbReference type="Proteomes" id="UP000095280">
    <property type="component" value="Unplaced"/>
</dbReference>
<dbReference type="AlphaFoldDB" id="A0A1I8FFF3"/>
<keyword evidence="1" id="KW-1185">Reference proteome</keyword>
<proteinExistence type="predicted"/>
<name>A0A1I8FFF3_9PLAT</name>
<organism evidence="1 2">
    <name type="scientific">Macrostomum lignano</name>
    <dbReference type="NCBI Taxonomy" id="282301"/>
    <lineage>
        <taxon>Eukaryota</taxon>
        <taxon>Metazoa</taxon>
        <taxon>Spiralia</taxon>
        <taxon>Lophotrochozoa</taxon>
        <taxon>Platyhelminthes</taxon>
        <taxon>Rhabditophora</taxon>
        <taxon>Macrostomorpha</taxon>
        <taxon>Macrostomida</taxon>
        <taxon>Macrostomidae</taxon>
        <taxon>Macrostomum</taxon>
    </lineage>
</organism>
<protein>
    <submittedName>
        <fullName evidence="2">SH2 domain-containing protein</fullName>
    </submittedName>
</protein>
<dbReference type="WBParaSite" id="maker-unitig_31081-snap-gene-0.3-mRNA-1">
    <property type="protein sequence ID" value="maker-unitig_31081-snap-gene-0.3-mRNA-1"/>
    <property type="gene ID" value="maker-unitig_31081-snap-gene-0.3"/>
</dbReference>
<evidence type="ECO:0000313" key="1">
    <source>
        <dbReference type="Proteomes" id="UP000095280"/>
    </source>
</evidence>
<accession>A0A1I8FFF3</accession>
<sequence length="195" mass="20965">QLAELDAKISPGVLSRRVHRCSLYASNLGEPAAAHAQRGVNTSSPSCARKLYSSRAKSLRSNQLNVLALPCQRPPLALLPLPVRREPAPPAGCCSSPPASTATTRLSPTNCPLVSMGNLELTFPAAGGRLLRHSAALRVRSIRPAGWTSFQLLSLRKLVYLYAQNGVDLKHKEGRGILSQYDPARHPPPHPVPGH</sequence>
<reference evidence="2" key="1">
    <citation type="submission" date="2016-11" db="UniProtKB">
        <authorList>
            <consortium name="WormBaseParasite"/>
        </authorList>
    </citation>
    <scope>IDENTIFICATION</scope>
</reference>
<evidence type="ECO:0000313" key="2">
    <source>
        <dbReference type="WBParaSite" id="maker-unitig_31081-snap-gene-0.3-mRNA-1"/>
    </source>
</evidence>